<dbReference type="EMBL" id="CP132921">
    <property type="protein sequence ID" value="WMW04070.1"/>
    <property type="molecule type" value="Genomic_DNA"/>
</dbReference>
<dbReference type="Gene3D" id="3.40.50.2020">
    <property type="match status" value="1"/>
</dbReference>
<dbReference type="SUPFAM" id="SSF53271">
    <property type="entry name" value="PRTase-like"/>
    <property type="match status" value="1"/>
</dbReference>
<organism evidence="1 2">
    <name type="scientific">Pseudomonas entomophila</name>
    <dbReference type="NCBI Taxonomy" id="312306"/>
    <lineage>
        <taxon>Bacteria</taxon>
        <taxon>Pseudomonadati</taxon>
        <taxon>Pseudomonadota</taxon>
        <taxon>Gammaproteobacteria</taxon>
        <taxon>Pseudomonadales</taxon>
        <taxon>Pseudomonadaceae</taxon>
        <taxon>Pseudomonas</taxon>
    </lineage>
</organism>
<name>A0ABY9QLT6_9PSED</name>
<accession>A0ABY9QLT6</accession>
<dbReference type="Proteomes" id="UP001183127">
    <property type="component" value="Chromosome"/>
</dbReference>
<sequence length="190" mass="21030">MVIHPLPANPAWDYGISLDKHIVSSVPIGPNEYGYMQFDTVRTAIGEAVFQLKYRDNYKQVEFLAQSVAGALAGRRFDVVLPMPASKQRPRQPVYEVAQRAAALLDAGYNEHTLEKRWSTGLMKDLASYEERVKALAGCFTVNANLQPGADILLLDDLYDTGASLEAACTALREYASIRSISVVALTRRH</sequence>
<gene>
    <name evidence="1" type="ORF">RAH46_17225</name>
</gene>
<keyword evidence="2" id="KW-1185">Reference proteome</keyword>
<dbReference type="PANTHER" id="PTHR47505">
    <property type="entry name" value="DNA UTILIZATION PROTEIN YHGH"/>
    <property type="match status" value="1"/>
</dbReference>
<dbReference type="InterPro" id="IPR029057">
    <property type="entry name" value="PRTase-like"/>
</dbReference>
<reference evidence="1 2" key="1">
    <citation type="submission" date="2023-08" db="EMBL/GenBank/DDBJ databases">
        <title>Complete Genome Sequence of Pseudomonas entomophila TVIN A01.</title>
        <authorList>
            <person name="Shelke T."/>
            <person name="Mahar N.S."/>
            <person name="Gupta I."/>
            <person name="Gupta V."/>
        </authorList>
    </citation>
    <scope>NUCLEOTIDE SEQUENCE [LARGE SCALE GENOMIC DNA]</scope>
    <source>
        <strain evidence="1 2">TVIN-A01</strain>
    </source>
</reference>
<dbReference type="RefSeq" id="WP_011533554.1">
    <property type="nucleotide sequence ID" value="NZ_CP132921.1"/>
</dbReference>
<dbReference type="InterPro" id="IPR051910">
    <property type="entry name" value="ComF/GntX_DNA_util-trans"/>
</dbReference>
<dbReference type="GeneID" id="32805528"/>
<evidence type="ECO:0000313" key="1">
    <source>
        <dbReference type="EMBL" id="WMW04070.1"/>
    </source>
</evidence>
<evidence type="ECO:0000313" key="2">
    <source>
        <dbReference type="Proteomes" id="UP001183127"/>
    </source>
</evidence>
<proteinExistence type="predicted"/>
<protein>
    <submittedName>
        <fullName evidence="1">ComF family protein</fullName>
    </submittedName>
</protein>
<dbReference type="PANTHER" id="PTHR47505:SF1">
    <property type="entry name" value="DNA UTILIZATION PROTEIN YHGH"/>
    <property type="match status" value="1"/>
</dbReference>